<accession>A0ABY3ZEF0</accession>
<dbReference type="Gene3D" id="3.90.79.10">
    <property type="entry name" value="Nucleoside Triphosphate Pyrophosphohydrolase"/>
    <property type="match status" value="1"/>
</dbReference>
<dbReference type="PROSITE" id="PS00893">
    <property type="entry name" value="NUDIX_BOX"/>
    <property type="match status" value="1"/>
</dbReference>
<evidence type="ECO:0000313" key="7">
    <source>
        <dbReference type="Proteomes" id="UP000829494"/>
    </source>
</evidence>
<evidence type="ECO:0000256" key="3">
    <source>
        <dbReference type="ARBA" id="ARBA00022801"/>
    </source>
</evidence>
<organism evidence="6 7">
    <name type="scientific">Streptomyces rimosus subsp. rimosus</name>
    <dbReference type="NCBI Taxonomy" id="132474"/>
    <lineage>
        <taxon>Bacteria</taxon>
        <taxon>Bacillati</taxon>
        <taxon>Actinomycetota</taxon>
        <taxon>Actinomycetes</taxon>
        <taxon>Kitasatosporales</taxon>
        <taxon>Streptomycetaceae</taxon>
        <taxon>Streptomyces</taxon>
    </lineage>
</organism>
<comment type="similarity">
    <text evidence="2 4">Belongs to the Nudix hydrolase family.</text>
</comment>
<dbReference type="PANTHER" id="PTHR43046:SF14">
    <property type="entry name" value="MUTT_NUDIX FAMILY PROTEIN"/>
    <property type="match status" value="1"/>
</dbReference>
<keyword evidence="7" id="KW-1185">Reference proteome</keyword>
<dbReference type="EMBL" id="CP094298">
    <property type="protein sequence ID" value="UNZ08168.1"/>
    <property type="molecule type" value="Genomic_DNA"/>
</dbReference>
<dbReference type="PROSITE" id="PS51462">
    <property type="entry name" value="NUDIX"/>
    <property type="match status" value="1"/>
</dbReference>
<dbReference type="Pfam" id="PF00293">
    <property type="entry name" value="NUDIX"/>
    <property type="match status" value="1"/>
</dbReference>
<dbReference type="SUPFAM" id="SSF55811">
    <property type="entry name" value="Nudix"/>
    <property type="match status" value="1"/>
</dbReference>
<dbReference type="RefSeq" id="WP_003984527.1">
    <property type="nucleotide sequence ID" value="NZ_CP043497.1"/>
</dbReference>
<feature type="domain" description="Nudix hydrolase" evidence="5">
    <location>
        <begin position="1"/>
        <end position="125"/>
    </location>
</feature>
<reference evidence="6 7" key="1">
    <citation type="submission" date="2022-03" db="EMBL/GenBank/DDBJ databases">
        <title>Complete genome of Streptomyces rimosus ssp. rimosus R7 (=ATCC 10970).</title>
        <authorList>
            <person name="Beganovic S."/>
            <person name="Ruckert C."/>
            <person name="Busche T."/>
            <person name="Kalinowski J."/>
            <person name="Wittmann C."/>
        </authorList>
    </citation>
    <scope>NUCLEOTIDE SEQUENCE [LARGE SCALE GENOMIC DNA]</scope>
    <source>
        <strain evidence="6 7">R7</strain>
    </source>
</reference>
<dbReference type="InterPro" id="IPR020476">
    <property type="entry name" value="Nudix_hydrolase"/>
</dbReference>
<proteinExistence type="inferred from homology"/>
<comment type="cofactor">
    <cofactor evidence="1">
        <name>Mg(2+)</name>
        <dbReference type="ChEBI" id="CHEBI:18420"/>
    </cofactor>
</comment>
<evidence type="ECO:0000259" key="5">
    <source>
        <dbReference type="PROSITE" id="PS51462"/>
    </source>
</evidence>
<dbReference type="GeneID" id="66852682"/>
<evidence type="ECO:0000256" key="2">
    <source>
        <dbReference type="ARBA" id="ARBA00005582"/>
    </source>
</evidence>
<evidence type="ECO:0000256" key="1">
    <source>
        <dbReference type="ARBA" id="ARBA00001946"/>
    </source>
</evidence>
<keyword evidence="3 4" id="KW-0378">Hydrolase</keyword>
<dbReference type="PRINTS" id="PR00502">
    <property type="entry name" value="NUDIXFAMILY"/>
</dbReference>
<dbReference type="InterPro" id="IPR000086">
    <property type="entry name" value="NUDIX_hydrolase_dom"/>
</dbReference>
<evidence type="ECO:0000313" key="6">
    <source>
        <dbReference type="EMBL" id="UNZ08168.1"/>
    </source>
</evidence>
<dbReference type="InterPro" id="IPR020084">
    <property type="entry name" value="NUDIX_hydrolase_CS"/>
</dbReference>
<gene>
    <name evidence="6" type="ORF">SRIMR7_39045</name>
</gene>
<protein>
    <recommendedName>
        <fullName evidence="5">Nudix hydrolase domain-containing protein</fullName>
    </recommendedName>
</protein>
<sequence>MGVAAAIRNSDGAYLLHLRDNIDGICWPGHWSFLGGQLEAGETPHKAITRELHEEAGLVLPDLRPLATVQQGNGRADIEVFTASWNGDAARIQVTEGIMLAWFHPRILPRLRVPPWCVEAIHLHQAAAQQAGVEDAGARHRRSPPPG</sequence>
<dbReference type="InterPro" id="IPR015797">
    <property type="entry name" value="NUDIX_hydrolase-like_dom_sf"/>
</dbReference>
<name>A0ABY3ZEF0_STRRM</name>
<evidence type="ECO:0000256" key="4">
    <source>
        <dbReference type="RuleBase" id="RU003476"/>
    </source>
</evidence>
<dbReference type="PANTHER" id="PTHR43046">
    <property type="entry name" value="GDP-MANNOSE MANNOSYL HYDROLASE"/>
    <property type="match status" value="1"/>
</dbReference>
<dbReference type="Proteomes" id="UP000829494">
    <property type="component" value="Chromosome"/>
</dbReference>